<proteinExistence type="predicted"/>
<sequence>MKPEISVGLFTTETDEKGVFWRVLESQNLNSTKPSNINNSAETRPIRSQGGQQFVPFFEFFS</sequence>
<reference evidence="2" key="1">
    <citation type="submission" date="2022-11" db="UniProtKB">
        <authorList>
            <consortium name="WormBaseParasite"/>
        </authorList>
    </citation>
    <scope>IDENTIFICATION</scope>
</reference>
<dbReference type="AlphaFoldDB" id="A0A915KH53"/>
<organism evidence="1 2">
    <name type="scientific">Romanomermis culicivorax</name>
    <name type="common">Nematode worm</name>
    <dbReference type="NCBI Taxonomy" id="13658"/>
    <lineage>
        <taxon>Eukaryota</taxon>
        <taxon>Metazoa</taxon>
        <taxon>Ecdysozoa</taxon>
        <taxon>Nematoda</taxon>
        <taxon>Enoplea</taxon>
        <taxon>Dorylaimia</taxon>
        <taxon>Mermithida</taxon>
        <taxon>Mermithoidea</taxon>
        <taxon>Mermithidae</taxon>
        <taxon>Romanomermis</taxon>
    </lineage>
</organism>
<keyword evidence="1" id="KW-1185">Reference proteome</keyword>
<name>A0A915KH53_ROMCU</name>
<evidence type="ECO:0000313" key="2">
    <source>
        <dbReference type="WBParaSite" id="nRc.2.0.1.t37715-RA"/>
    </source>
</evidence>
<evidence type="ECO:0000313" key="1">
    <source>
        <dbReference type="Proteomes" id="UP000887565"/>
    </source>
</evidence>
<dbReference type="WBParaSite" id="nRc.2.0.1.t37715-RA">
    <property type="protein sequence ID" value="nRc.2.0.1.t37715-RA"/>
    <property type="gene ID" value="nRc.2.0.1.g37715"/>
</dbReference>
<dbReference type="Proteomes" id="UP000887565">
    <property type="component" value="Unplaced"/>
</dbReference>
<protein>
    <submittedName>
        <fullName evidence="2">Uncharacterized protein</fullName>
    </submittedName>
</protein>
<accession>A0A915KH53</accession>